<evidence type="ECO:0000313" key="2">
    <source>
        <dbReference type="Proteomes" id="UP000178486"/>
    </source>
</evidence>
<sequence>MNNTSNTSFEQTPEQYEPVIQSGIDQNEISSSQEKVVPRNATFGTLIINEDIHCNLLSPQEKKLYQQGFHTLESLVDGSNNVERMVLTNPDMVSGIVGIQPLVSMKTGEAVLLYQSFKRAGNAFQNGYTFLEFGKERDYLKILVNTQAADSILRTHHDVLGIELPDRPMQQHEIVNNIIQLLNSSDARQANLAHGLLRGFPREDCQAWANRQNIQPNRIPQLKNVEDLDNRFMQETRLQGSDKILRIEPISLLDPADYEMTSSKNFFLPDARESLPENSSTGMIEGFGLRWLAQLPAQESTVQHCQKLLQVDRETGLLDFVDEQRNTFTVADNIEAINTQRDLLLSANGGFANKLSRVAGVAFGIFSLFSLAEQIMDTQDNDTQQSL</sequence>
<comment type="caution">
    <text evidence="1">The sequence shown here is derived from an EMBL/GenBank/DDBJ whole genome shotgun (WGS) entry which is preliminary data.</text>
</comment>
<proteinExistence type="predicted"/>
<reference evidence="1 2" key="1">
    <citation type="journal article" date="2016" name="Nat. Commun.">
        <title>Thousands of microbial genomes shed light on interconnected biogeochemical processes in an aquifer system.</title>
        <authorList>
            <person name="Anantharaman K."/>
            <person name="Brown C.T."/>
            <person name="Hug L.A."/>
            <person name="Sharon I."/>
            <person name="Castelle C.J."/>
            <person name="Probst A.J."/>
            <person name="Thomas B.C."/>
            <person name="Singh A."/>
            <person name="Wilkins M.J."/>
            <person name="Karaoz U."/>
            <person name="Brodie E.L."/>
            <person name="Williams K.H."/>
            <person name="Hubbard S.S."/>
            <person name="Banfield J.F."/>
        </authorList>
    </citation>
    <scope>NUCLEOTIDE SEQUENCE [LARGE SCALE GENOMIC DNA]</scope>
</reference>
<dbReference type="Proteomes" id="UP000178486">
    <property type="component" value="Unassembled WGS sequence"/>
</dbReference>
<dbReference type="EMBL" id="MGAU01000072">
    <property type="protein sequence ID" value="OGK52931.1"/>
    <property type="molecule type" value="Genomic_DNA"/>
</dbReference>
<organism evidence="1 2">
    <name type="scientific">Candidatus Roizmanbacteria bacterium RIFCSPLOWO2_01_FULL_45_11</name>
    <dbReference type="NCBI Taxonomy" id="1802070"/>
    <lineage>
        <taxon>Bacteria</taxon>
        <taxon>Candidatus Roizmaniibacteriota</taxon>
    </lineage>
</organism>
<protein>
    <submittedName>
        <fullName evidence="1">Uncharacterized protein</fullName>
    </submittedName>
</protein>
<evidence type="ECO:0000313" key="1">
    <source>
        <dbReference type="EMBL" id="OGK52931.1"/>
    </source>
</evidence>
<accession>A0A1F7JBE6</accession>
<gene>
    <name evidence="1" type="ORF">A3B56_02670</name>
</gene>
<name>A0A1F7JBE6_9BACT</name>
<dbReference type="AlphaFoldDB" id="A0A1F7JBE6"/>